<evidence type="ECO:0000256" key="1">
    <source>
        <dbReference type="SAM" id="MobiDB-lite"/>
    </source>
</evidence>
<dbReference type="AlphaFoldDB" id="A0A022VQ06"/>
<dbReference type="Proteomes" id="UP000023758">
    <property type="component" value="Unassembled WGS sequence"/>
</dbReference>
<feature type="region of interest" description="Disordered" evidence="1">
    <location>
        <begin position="54"/>
        <end position="98"/>
    </location>
</feature>
<proteinExistence type="predicted"/>
<gene>
    <name evidence="2" type="ORF">H103_08222</name>
</gene>
<evidence type="ECO:0000313" key="2">
    <source>
        <dbReference type="EMBL" id="EZF48024.1"/>
    </source>
</evidence>
<organism evidence="2">
    <name type="scientific">Trichophyton rubrum CBS 288.86</name>
    <dbReference type="NCBI Taxonomy" id="1215330"/>
    <lineage>
        <taxon>Eukaryota</taxon>
        <taxon>Fungi</taxon>
        <taxon>Dikarya</taxon>
        <taxon>Ascomycota</taxon>
        <taxon>Pezizomycotina</taxon>
        <taxon>Eurotiomycetes</taxon>
        <taxon>Eurotiomycetidae</taxon>
        <taxon>Onygenales</taxon>
        <taxon>Arthrodermataceae</taxon>
        <taxon>Trichophyton</taxon>
    </lineage>
</organism>
<dbReference type="HOGENOM" id="CLU_1511674_0_0_1"/>
<dbReference type="EMBL" id="KK207936">
    <property type="protein sequence ID" value="EZF48024.1"/>
    <property type="molecule type" value="Genomic_DNA"/>
</dbReference>
<feature type="region of interest" description="Disordered" evidence="1">
    <location>
        <begin position="13"/>
        <end position="37"/>
    </location>
</feature>
<sequence length="178" mass="19557">MYFFISAAREIDGEREPAIEKSPSGVRSSQDVPWPGGSPLLAARAMVMMADIERSAADAATQKKQKHGKGREAQQKEQSMDTRRGKASEREGERESFFRSRLPGLLKQRWASKEKKHGTTAGCCDSARGYDQICSIAAVHRTAVIHGTTPSELHLAAWSPFDASALPSSSLRIMDRDP</sequence>
<accession>A0A022VQ06</accession>
<name>A0A022VQ06_TRIRU</name>
<feature type="compositionally biased region" description="Basic and acidic residues" evidence="1">
    <location>
        <begin position="70"/>
        <end position="98"/>
    </location>
</feature>
<reference evidence="2" key="1">
    <citation type="submission" date="2014-02" db="EMBL/GenBank/DDBJ databases">
        <title>The Genome Sequence of Trichophyton rubrum (morphotype fischeri) CBS 288.86.</title>
        <authorList>
            <consortium name="The Broad Institute Genomics Platform"/>
            <person name="Cuomo C.A."/>
            <person name="White T.C."/>
            <person name="Graser Y."/>
            <person name="Martinez-Rossi N."/>
            <person name="Heitman J."/>
            <person name="Young S.K."/>
            <person name="Zeng Q."/>
            <person name="Gargeya S."/>
            <person name="Abouelleil A."/>
            <person name="Alvarado L."/>
            <person name="Chapman S.B."/>
            <person name="Gainer-Dewar J."/>
            <person name="Goldberg J."/>
            <person name="Griggs A."/>
            <person name="Gujja S."/>
            <person name="Hansen M."/>
            <person name="Howarth C."/>
            <person name="Imamovic A."/>
            <person name="Larimer J."/>
            <person name="Martinez D."/>
            <person name="Murphy C."/>
            <person name="Pearson M.D."/>
            <person name="Persinoti G."/>
            <person name="Poon T."/>
            <person name="Priest M."/>
            <person name="Roberts A.D."/>
            <person name="Saif S."/>
            <person name="Shea T.D."/>
            <person name="Sykes S.N."/>
            <person name="Wortman J."/>
            <person name="Nusbaum C."/>
            <person name="Birren B."/>
        </authorList>
    </citation>
    <scope>NUCLEOTIDE SEQUENCE [LARGE SCALE GENOMIC DNA]</scope>
    <source>
        <strain evidence="2">CBS 288.86</strain>
    </source>
</reference>
<protein>
    <submittedName>
        <fullName evidence="2">Uncharacterized protein</fullName>
    </submittedName>
</protein>